<protein>
    <submittedName>
        <fullName evidence="2">Glycosyltransferase family 4 protein</fullName>
    </submittedName>
</protein>
<dbReference type="InterPro" id="IPR001296">
    <property type="entry name" value="Glyco_trans_1"/>
</dbReference>
<accession>A0ABS8G2I7</accession>
<comment type="caution">
    <text evidence="2">The sequence shown here is derived from an EMBL/GenBank/DDBJ whole genome shotgun (WGS) entry which is preliminary data.</text>
</comment>
<dbReference type="Pfam" id="PF00534">
    <property type="entry name" value="Glycos_transf_1"/>
    <property type="match status" value="1"/>
</dbReference>
<proteinExistence type="predicted"/>
<dbReference type="Gene3D" id="3.40.50.2000">
    <property type="entry name" value="Glycogen Phosphorylase B"/>
    <property type="match status" value="2"/>
</dbReference>
<dbReference type="EMBL" id="JAJEQX010000046">
    <property type="protein sequence ID" value="MCC2256054.1"/>
    <property type="molecule type" value="Genomic_DNA"/>
</dbReference>
<keyword evidence="3" id="KW-1185">Reference proteome</keyword>
<name>A0ABS8G2I7_9FIRM</name>
<evidence type="ECO:0000313" key="2">
    <source>
        <dbReference type="EMBL" id="MCC2256054.1"/>
    </source>
</evidence>
<evidence type="ECO:0000313" key="3">
    <source>
        <dbReference type="Proteomes" id="UP001198151"/>
    </source>
</evidence>
<dbReference type="PANTHER" id="PTHR12526:SF630">
    <property type="entry name" value="GLYCOSYLTRANSFERASE"/>
    <property type="match status" value="1"/>
</dbReference>
<dbReference type="RefSeq" id="WP_227709032.1">
    <property type="nucleotide sequence ID" value="NZ_JAJEQX010000046.1"/>
</dbReference>
<gene>
    <name evidence="2" type="ORF">LKD70_16815</name>
</gene>
<organism evidence="2 3">
    <name type="scientific">Ruminococcus turbiniformis</name>
    <dbReference type="NCBI Taxonomy" id="2881258"/>
    <lineage>
        <taxon>Bacteria</taxon>
        <taxon>Bacillati</taxon>
        <taxon>Bacillota</taxon>
        <taxon>Clostridia</taxon>
        <taxon>Eubacteriales</taxon>
        <taxon>Oscillospiraceae</taxon>
        <taxon>Ruminococcus</taxon>
    </lineage>
</organism>
<dbReference type="CDD" id="cd03794">
    <property type="entry name" value="GT4_WbuB-like"/>
    <property type="match status" value="1"/>
</dbReference>
<evidence type="ECO:0000259" key="1">
    <source>
        <dbReference type="Pfam" id="PF00534"/>
    </source>
</evidence>
<dbReference type="Proteomes" id="UP001198151">
    <property type="component" value="Unassembled WGS sequence"/>
</dbReference>
<reference evidence="2 3" key="1">
    <citation type="submission" date="2021-10" db="EMBL/GenBank/DDBJ databases">
        <title>Anaerobic single-cell dispensing facilitates the cultivation of human gut bacteria.</title>
        <authorList>
            <person name="Afrizal A."/>
        </authorList>
    </citation>
    <scope>NUCLEOTIDE SEQUENCE [LARGE SCALE GENOMIC DNA]</scope>
    <source>
        <strain evidence="2 3">CLA-AA-H200</strain>
    </source>
</reference>
<sequence length="393" mass="45249">MDVVIVANFCMDFTETDNGRFSYLAKLLCENNEVEIVTSSFYHITKQQRETISEHPYKITLIIEPGYKKNISIQRFYSHYIWGKNVIKYLKKRKRPDVVYCAVPSLTAPFFISKHCEINRIRFIVDIQDLWPEAFQMVLNIPVISNLFFLPFKWVANSIYRRADDVIAVSQTYVDRALSVNTKCECGHSVFLGTNLETFDENSKKETFLKKQAGEVWLAYCGTLGKSYDLECVIDALDYLRNTSIKLIVMGDGPQKSKFEEYAVQKNVNAYFTGRLPYDDMCALLSECDITANPIVGTSVASIINKHADYVSCGLPVINTQNSVEYQKLIEEYHMGYSVKPGDYRAFADKLQELVCNEKLRKEMGANARRCAEEKFNRKYTYQELIKVVENKG</sequence>
<feature type="domain" description="Glycosyl transferase family 1" evidence="1">
    <location>
        <begin position="210"/>
        <end position="370"/>
    </location>
</feature>
<dbReference type="PANTHER" id="PTHR12526">
    <property type="entry name" value="GLYCOSYLTRANSFERASE"/>
    <property type="match status" value="1"/>
</dbReference>
<dbReference type="SUPFAM" id="SSF53756">
    <property type="entry name" value="UDP-Glycosyltransferase/glycogen phosphorylase"/>
    <property type="match status" value="1"/>
</dbReference>